<name>A0A0F9BNH6_9ZZZZ</name>
<dbReference type="NCBIfam" id="TIGR01543">
    <property type="entry name" value="proheadase_HK97"/>
    <property type="match status" value="1"/>
</dbReference>
<reference evidence="5" key="1">
    <citation type="journal article" date="2015" name="Nature">
        <title>Complex archaea that bridge the gap between prokaryotes and eukaryotes.</title>
        <authorList>
            <person name="Spang A."/>
            <person name="Saw J.H."/>
            <person name="Jorgensen S.L."/>
            <person name="Zaremba-Niedzwiedzka K."/>
            <person name="Martijn J."/>
            <person name="Lind A.E."/>
            <person name="van Eijk R."/>
            <person name="Schleper C."/>
            <person name="Guy L."/>
            <person name="Ettema T.J."/>
        </authorList>
    </citation>
    <scope>NUCLEOTIDE SEQUENCE</scope>
</reference>
<comment type="caution">
    <text evidence="5">The sequence shown here is derived from an EMBL/GenBank/DDBJ whole genome shotgun (WGS) entry which is preliminary data.</text>
</comment>
<evidence type="ECO:0000256" key="2">
    <source>
        <dbReference type="ARBA" id="ARBA00022670"/>
    </source>
</evidence>
<dbReference type="Pfam" id="PF04586">
    <property type="entry name" value="Peptidase_S78"/>
    <property type="match status" value="1"/>
</dbReference>
<dbReference type="InterPro" id="IPR006433">
    <property type="entry name" value="Prohead_protease"/>
</dbReference>
<evidence type="ECO:0000259" key="4">
    <source>
        <dbReference type="Pfam" id="PF04586"/>
    </source>
</evidence>
<feature type="domain" description="Prohead serine protease" evidence="4">
    <location>
        <begin position="64"/>
        <end position="216"/>
    </location>
</feature>
<dbReference type="InterPro" id="IPR054613">
    <property type="entry name" value="Peptidase_S78_dom"/>
</dbReference>
<dbReference type="GO" id="GO:0006508">
    <property type="term" value="P:proteolysis"/>
    <property type="evidence" value="ECO:0007669"/>
    <property type="project" value="UniProtKB-KW"/>
</dbReference>
<evidence type="ECO:0000313" key="5">
    <source>
        <dbReference type="EMBL" id="KKL23444.1"/>
    </source>
</evidence>
<sequence length="287" mass="32412">MPLPTPNADEEQDDFIARCMSDDTAKEDFPDDEQRLAICHSQWGKDKEENTMPKDREERTYPFLEVRIDDGDEGPKITGYAAVFNKLSVPLFGFREQIAPGAFSKTIRKADVKALWNHDPGQILGRTKNRTLSLEEDIKGLKVEILPPDTQLGRDATELIKRGDVDQMSFLFETVRDIWENPGTDKAIRTLQEVDLFDVSPVTFPAYPQTSVKVRSMMAEVGLSFEALTGLFTRVQRGLSLTQTDHDLINASIEVLNSYLPKPELQEDKAAPVSLTTLRRKLELLSN</sequence>
<protein>
    <recommendedName>
        <fullName evidence="4">Prohead serine protease domain-containing protein</fullName>
    </recommendedName>
</protein>
<keyword evidence="3" id="KW-0378">Hydrolase</keyword>
<keyword evidence="2" id="KW-0645">Protease</keyword>
<dbReference type="GO" id="GO:0008233">
    <property type="term" value="F:peptidase activity"/>
    <property type="evidence" value="ECO:0007669"/>
    <property type="project" value="UniProtKB-KW"/>
</dbReference>
<proteinExistence type="predicted"/>
<evidence type="ECO:0000256" key="1">
    <source>
        <dbReference type="ARBA" id="ARBA00022612"/>
    </source>
</evidence>
<dbReference type="EMBL" id="LAZR01036971">
    <property type="protein sequence ID" value="KKL23444.1"/>
    <property type="molecule type" value="Genomic_DNA"/>
</dbReference>
<accession>A0A0F9BNH6</accession>
<dbReference type="AlphaFoldDB" id="A0A0F9BNH6"/>
<organism evidence="5">
    <name type="scientific">marine sediment metagenome</name>
    <dbReference type="NCBI Taxonomy" id="412755"/>
    <lineage>
        <taxon>unclassified sequences</taxon>
        <taxon>metagenomes</taxon>
        <taxon>ecological metagenomes</taxon>
    </lineage>
</organism>
<keyword evidence="1" id="KW-1188">Viral release from host cell</keyword>
<gene>
    <name evidence="5" type="ORF">LCGC14_2425310</name>
</gene>
<evidence type="ECO:0000256" key="3">
    <source>
        <dbReference type="ARBA" id="ARBA00022801"/>
    </source>
</evidence>